<feature type="transmembrane region" description="Helical" evidence="2">
    <location>
        <begin position="222"/>
        <end position="242"/>
    </location>
</feature>
<keyword evidence="4" id="KW-1185">Reference proteome</keyword>
<keyword evidence="2" id="KW-0472">Membrane</keyword>
<organism evidence="3 4">
    <name type="scientific">Sphingobacterium nematocida</name>
    <dbReference type="NCBI Taxonomy" id="1513896"/>
    <lineage>
        <taxon>Bacteria</taxon>
        <taxon>Pseudomonadati</taxon>
        <taxon>Bacteroidota</taxon>
        <taxon>Sphingobacteriia</taxon>
        <taxon>Sphingobacteriales</taxon>
        <taxon>Sphingobacteriaceae</taxon>
        <taxon>Sphingobacterium</taxon>
    </lineage>
</organism>
<keyword evidence="2" id="KW-1133">Transmembrane helix</keyword>
<accession>A0A1T5E9Q3</accession>
<dbReference type="EMBL" id="FUZF01000010">
    <property type="protein sequence ID" value="SKB80822.1"/>
    <property type="molecule type" value="Genomic_DNA"/>
</dbReference>
<gene>
    <name evidence="3" type="ORF">SAMN05660841_02455</name>
</gene>
<sequence>MHLTVLQKKMNLGRQIHTLLKRQTSVYVNRLGVFKRVHTPATFDAKRHVFLPPITFIEFDSVATDGYDFVTYVQQANQLDRHEAELLVEQSVATVLDKLNQSGQVSLDNLGQLISYGNSYVFKPLDLSGFNYTAVEDNFSHDDTVVTKDSIETEQATIATEVASTDNFKSEEISDDAIKADSEVNMEPVQEPVEAPNTVLEEPDTAGGEELLLPTERKSTSAYVYALVGVIAVALLGGLYYYSTYMQESPVLVANEQVIVPLDTTTTDTLVAELPVDSTLIKQDSVHSSSDLQPDQEKIEEATPPPVNHKYTIVIGTHRTLAQAYEEAEAFNKDGHKSVRVITPNLAKNLKRVVWDTYASKEERDSALRYVKKHIKTDAWPDLIK</sequence>
<name>A0A1T5E9Q3_9SPHI</name>
<proteinExistence type="predicted"/>
<dbReference type="Proteomes" id="UP000190150">
    <property type="component" value="Unassembled WGS sequence"/>
</dbReference>
<dbReference type="AlphaFoldDB" id="A0A1T5E9Q3"/>
<evidence type="ECO:0000313" key="3">
    <source>
        <dbReference type="EMBL" id="SKB80822.1"/>
    </source>
</evidence>
<protein>
    <recommendedName>
        <fullName evidence="5">CCDC81-like prokaryotic HU domain-containing protein</fullName>
    </recommendedName>
</protein>
<keyword evidence="2" id="KW-0812">Transmembrane</keyword>
<feature type="region of interest" description="Disordered" evidence="1">
    <location>
        <begin position="285"/>
        <end position="304"/>
    </location>
</feature>
<evidence type="ECO:0000313" key="4">
    <source>
        <dbReference type="Proteomes" id="UP000190150"/>
    </source>
</evidence>
<dbReference type="STRING" id="1513896.SAMN05660841_02455"/>
<evidence type="ECO:0000256" key="1">
    <source>
        <dbReference type="SAM" id="MobiDB-lite"/>
    </source>
</evidence>
<evidence type="ECO:0000256" key="2">
    <source>
        <dbReference type="SAM" id="Phobius"/>
    </source>
</evidence>
<evidence type="ECO:0008006" key="5">
    <source>
        <dbReference type="Google" id="ProtNLM"/>
    </source>
</evidence>
<reference evidence="4" key="1">
    <citation type="submission" date="2017-02" db="EMBL/GenBank/DDBJ databases">
        <authorList>
            <person name="Varghese N."/>
            <person name="Submissions S."/>
        </authorList>
    </citation>
    <scope>NUCLEOTIDE SEQUENCE [LARGE SCALE GENOMIC DNA]</scope>
    <source>
        <strain evidence="4">DSM 24091</strain>
    </source>
</reference>